<comment type="caution">
    <text evidence="1">The sequence shown here is derived from an EMBL/GenBank/DDBJ whole genome shotgun (WGS) entry which is preliminary data.</text>
</comment>
<feature type="non-terminal residue" evidence="1">
    <location>
        <position position="1"/>
    </location>
</feature>
<accession>A0A699S5F5</accession>
<organism evidence="1">
    <name type="scientific">Tanacetum cinerariifolium</name>
    <name type="common">Dalmatian daisy</name>
    <name type="synonym">Chrysanthemum cinerariifolium</name>
    <dbReference type="NCBI Taxonomy" id="118510"/>
    <lineage>
        <taxon>Eukaryota</taxon>
        <taxon>Viridiplantae</taxon>
        <taxon>Streptophyta</taxon>
        <taxon>Embryophyta</taxon>
        <taxon>Tracheophyta</taxon>
        <taxon>Spermatophyta</taxon>
        <taxon>Magnoliopsida</taxon>
        <taxon>eudicotyledons</taxon>
        <taxon>Gunneridae</taxon>
        <taxon>Pentapetalae</taxon>
        <taxon>asterids</taxon>
        <taxon>campanulids</taxon>
        <taxon>Asterales</taxon>
        <taxon>Asteraceae</taxon>
        <taxon>Asteroideae</taxon>
        <taxon>Anthemideae</taxon>
        <taxon>Anthemidinae</taxon>
        <taxon>Tanacetum</taxon>
    </lineage>
</organism>
<gene>
    <name evidence="1" type="ORF">Tci_864515</name>
</gene>
<dbReference type="AlphaFoldDB" id="A0A699S5F5"/>
<reference evidence="1" key="1">
    <citation type="journal article" date="2019" name="Sci. Rep.">
        <title>Draft genome of Tanacetum cinerariifolium, the natural source of mosquito coil.</title>
        <authorList>
            <person name="Yamashiro T."/>
            <person name="Shiraishi A."/>
            <person name="Satake H."/>
            <person name="Nakayama K."/>
        </authorList>
    </citation>
    <scope>NUCLEOTIDE SEQUENCE</scope>
</reference>
<evidence type="ECO:0000313" key="1">
    <source>
        <dbReference type="EMBL" id="GFC92545.1"/>
    </source>
</evidence>
<dbReference type="EMBL" id="BKCJ011138184">
    <property type="protein sequence ID" value="GFC92545.1"/>
    <property type="molecule type" value="Genomic_DNA"/>
</dbReference>
<name>A0A699S5F5_TANCI</name>
<sequence>LTENDKETKGPDYFYPKSNQMKGEDEMVEFKDDRLVVVEQPVQVD</sequence>
<protein>
    <submittedName>
        <fullName evidence="1">Uncharacterized protein</fullName>
    </submittedName>
</protein>
<proteinExistence type="predicted"/>